<organism evidence="1 2">
    <name type="scientific">Limosa lapponica baueri</name>
    <dbReference type="NCBI Taxonomy" id="1758121"/>
    <lineage>
        <taxon>Eukaryota</taxon>
        <taxon>Metazoa</taxon>
        <taxon>Chordata</taxon>
        <taxon>Craniata</taxon>
        <taxon>Vertebrata</taxon>
        <taxon>Euteleostomi</taxon>
        <taxon>Archelosauria</taxon>
        <taxon>Archosauria</taxon>
        <taxon>Dinosauria</taxon>
        <taxon>Saurischia</taxon>
        <taxon>Theropoda</taxon>
        <taxon>Coelurosauria</taxon>
        <taxon>Aves</taxon>
        <taxon>Neognathae</taxon>
        <taxon>Neoaves</taxon>
        <taxon>Charadriiformes</taxon>
        <taxon>Scolopacidae</taxon>
        <taxon>Limosa</taxon>
    </lineage>
</organism>
<gene>
    <name evidence="1" type="ORF">llap_21653</name>
</gene>
<evidence type="ECO:0000313" key="1">
    <source>
        <dbReference type="EMBL" id="PKU28043.1"/>
    </source>
</evidence>
<protein>
    <submittedName>
        <fullName evidence="1">Uncharacterized protein</fullName>
    </submittedName>
</protein>
<keyword evidence="2" id="KW-1185">Reference proteome</keyword>
<dbReference type="OrthoDB" id="75950at2759"/>
<accession>A0A2I0T2M4</accession>
<dbReference type="Proteomes" id="UP000233556">
    <property type="component" value="Unassembled WGS sequence"/>
</dbReference>
<reference evidence="2" key="1">
    <citation type="submission" date="2017-11" db="EMBL/GenBank/DDBJ databases">
        <authorList>
            <person name="Lima N.C."/>
            <person name="Parody-Merino A.M."/>
            <person name="Battley P.F."/>
            <person name="Fidler A.E."/>
            <person name="Prosdocimi F."/>
        </authorList>
    </citation>
    <scope>NUCLEOTIDE SEQUENCE [LARGE SCALE GENOMIC DNA]</scope>
</reference>
<reference evidence="2" key="2">
    <citation type="submission" date="2017-12" db="EMBL/GenBank/DDBJ databases">
        <title>Genome sequence of the Bar-tailed Godwit (Limosa lapponica baueri).</title>
        <authorList>
            <person name="Lima N.C.B."/>
            <person name="Parody-Merino A.M."/>
            <person name="Battley P.F."/>
            <person name="Fidler A.E."/>
            <person name="Prosdocimi F."/>
        </authorList>
    </citation>
    <scope>NUCLEOTIDE SEQUENCE [LARGE SCALE GENOMIC DNA]</scope>
</reference>
<name>A0A2I0T2M4_LIMLA</name>
<proteinExistence type="predicted"/>
<evidence type="ECO:0000313" key="2">
    <source>
        <dbReference type="Proteomes" id="UP000233556"/>
    </source>
</evidence>
<sequence>MGGRGLKAKAPKEQSSENFVFIRRQKEKELLEHVDLLKLYNQFRHVSQWHERNERKWLHGAVQRKVDATMREYLAGTDERRER</sequence>
<dbReference type="AlphaFoldDB" id="A0A2I0T2M4"/>
<dbReference type="EMBL" id="KZ522847">
    <property type="protein sequence ID" value="PKU28043.1"/>
    <property type="molecule type" value="Genomic_DNA"/>
</dbReference>